<dbReference type="AlphaFoldDB" id="A0A0D2N4A6"/>
<proteinExistence type="predicted"/>
<keyword evidence="2" id="KW-1185">Reference proteome</keyword>
<evidence type="ECO:0000313" key="2">
    <source>
        <dbReference type="Proteomes" id="UP000054270"/>
    </source>
</evidence>
<dbReference type="OrthoDB" id="3270804at2759"/>
<dbReference type="EMBL" id="KN817698">
    <property type="protein sequence ID" value="KJA14039.1"/>
    <property type="molecule type" value="Genomic_DNA"/>
</dbReference>
<accession>A0A0D2N4A6</accession>
<name>A0A0D2N4A6_HYPSF</name>
<organism evidence="1 2">
    <name type="scientific">Hypholoma sublateritium (strain FD-334 SS-4)</name>
    <dbReference type="NCBI Taxonomy" id="945553"/>
    <lineage>
        <taxon>Eukaryota</taxon>
        <taxon>Fungi</taxon>
        <taxon>Dikarya</taxon>
        <taxon>Basidiomycota</taxon>
        <taxon>Agaricomycotina</taxon>
        <taxon>Agaricomycetes</taxon>
        <taxon>Agaricomycetidae</taxon>
        <taxon>Agaricales</taxon>
        <taxon>Agaricineae</taxon>
        <taxon>Strophariaceae</taxon>
        <taxon>Hypholoma</taxon>
    </lineage>
</organism>
<sequence length="120" mass="13249">MDTSTLALLREIAVSLAQGHAVIANILKANGDTAPISGPAFHEFVAPHQRWYAMFAGTHPGVYQGIENVPNRLESKAITIRFNSEDDAQYHFHQAVESGKVTIITNGEERVFTIDDMTHM</sequence>
<evidence type="ECO:0000313" key="1">
    <source>
        <dbReference type="EMBL" id="KJA14039.1"/>
    </source>
</evidence>
<dbReference type="Proteomes" id="UP000054270">
    <property type="component" value="Unassembled WGS sequence"/>
</dbReference>
<reference evidence="2" key="1">
    <citation type="submission" date="2014-04" db="EMBL/GenBank/DDBJ databases">
        <title>Evolutionary Origins and Diversification of the Mycorrhizal Mutualists.</title>
        <authorList>
            <consortium name="DOE Joint Genome Institute"/>
            <consortium name="Mycorrhizal Genomics Consortium"/>
            <person name="Kohler A."/>
            <person name="Kuo A."/>
            <person name="Nagy L.G."/>
            <person name="Floudas D."/>
            <person name="Copeland A."/>
            <person name="Barry K.W."/>
            <person name="Cichocki N."/>
            <person name="Veneault-Fourrey C."/>
            <person name="LaButti K."/>
            <person name="Lindquist E.A."/>
            <person name="Lipzen A."/>
            <person name="Lundell T."/>
            <person name="Morin E."/>
            <person name="Murat C."/>
            <person name="Riley R."/>
            <person name="Ohm R."/>
            <person name="Sun H."/>
            <person name="Tunlid A."/>
            <person name="Henrissat B."/>
            <person name="Grigoriev I.V."/>
            <person name="Hibbett D.S."/>
            <person name="Martin F."/>
        </authorList>
    </citation>
    <scope>NUCLEOTIDE SEQUENCE [LARGE SCALE GENOMIC DNA]</scope>
    <source>
        <strain evidence="2">FD-334 SS-4</strain>
    </source>
</reference>
<protein>
    <submittedName>
        <fullName evidence="1">Uncharacterized protein</fullName>
    </submittedName>
</protein>
<gene>
    <name evidence="1" type="ORF">HYPSUDRAFT_209058</name>
</gene>